<reference evidence="1" key="1">
    <citation type="submission" date="2023-08" db="EMBL/GenBank/DDBJ databases">
        <authorList>
            <person name="Chen Y."/>
            <person name="Shah S."/>
            <person name="Dougan E. K."/>
            <person name="Thang M."/>
            <person name="Chan C."/>
        </authorList>
    </citation>
    <scope>NUCLEOTIDE SEQUENCE</scope>
</reference>
<organism evidence="1 2">
    <name type="scientific">Effrenium voratum</name>
    <dbReference type="NCBI Taxonomy" id="2562239"/>
    <lineage>
        <taxon>Eukaryota</taxon>
        <taxon>Sar</taxon>
        <taxon>Alveolata</taxon>
        <taxon>Dinophyceae</taxon>
        <taxon>Suessiales</taxon>
        <taxon>Symbiodiniaceae</taxon>
        <taxon>Effrenium</taxon>
    </lineage>
</organism>
<dbReference type="AlphaFoldDB" id="A0AA36J821"/>
<name>A0AA36J821_9DINO</name>
<gene>
    <name evidence="1" type="ORF">EVOR1521_LOCUS24511</name>
</gene>
<evidence type="ECO:0000313" key="2">
    <source>
        <dbReference type="Proteomes" id="UP001178507"/>
    </source>
</evidence>
<dbReference type="Proteomes" id="UP001178507">
    <property type="component" value="Unassembled WGS sequence"/>
</dbReference>
<comment type="caution">
    <text evidence="1">The sequence shown here is derived from an EMBL/GenBank/DDBJ whole genome shotgun (WGS) entry which is preliminary data.</text>
</comment>
<accession>A0AA36J821</accession>
<proteinExistence type="predicted"/>
<dbReference type="InterPro" id="IPR029052">
    <property type="entry name" value="Metallo-depent_PP-like"/>
</dbReference>
<dbReference type="EMBL" id="CAUJNA010003410">
    <property type="protein sequence ID" value="CAJ1401342.1"/>
    <property type="molecule type" value="Genomic_DNA"/>
</dbReference>
<dbReference type="Gene3D" id="3.60.21.10">
    <property type="match status" value="1"/>
</dbReference>
<evidence type="ECO:0000313" key="1">
    <source>
        <dbReference type="EMBL" id="CAJ1401342.1"/>
    </source>
</evidence>
<sequence length="99" mass="10566">MPQGTGRAWGTGTPGAEAKEMCITRSEILFNPGLMDAEALYDRCSDKTGRTAPRASFSARSLLRSREVLQVLHAKKDTVVAVFAGHDHDGGFSVADASN</sequence>
<keyword evidence="2" id="KW-1185">Reference proteome</keyword>
<protein>
    <submittedName>
        <fullName evidence="1">Uncharacterized protein</fullName>
    </submittedName>
</protein>